<feature type="region of interest" description="Disordered" evidence="1">
    <location>
        <begin position="1"/>
        <end position="78"/>
    </location>
</feature>
<dbReference type="EMBL" id="JAAIKC010000005">
    <property type="protein sequence ID" value="NEW07573.1"/>
    <property type="molecule type" value="Genomic_DNA"/>
</dbReference>
<dbReference type="AlphaFoldDB" id="A0A6G3ZZD5"/>
<proteinExistence type="predicted"/>
<protein>
    <submittedName>
        <fullName evidence="2">Collagen-like protein</fullName>
    </submittedName>
</protein>
<feature type="compositionally biased region" description="Low complexity" evidence="1">
    <location>
        <begin position="17"/>
        <end position="26"/>
    </location>
</feature>
<organism evidence="2">
    <name type="scientific">Paenibacillus sp. SYP-B3998</name>
    <dbReference type="NCBI Taxonomy" id="2678564"/>
    <lineage>
        <taxon>Bacteria</taxon>
        <taxon>Bacillati</taxon>
        <taxon>Bacillota</taxon>
        <taxon>Bacilli</taxon>
        <taxon>Bacillales</taxon>
        <taxon>Paenibacillaceae</taxon>
        <taxon>Paenibacillus</taxon>
    </lineage>
</organism>
<reference evidence="2" key="1">
    <citation type="submission" date="2020-02" db="EMBL/GenBank/DDBJ databases">
        <authorList>
            <person name="Shen X.-R."/>
            <person name="Zhang Y.-X."/>
        </authorList>
    </citation>
    <scope>NUCLEOTIDE SEQUENCE</scope>
    <source>
        <strain evidence="2">SYP-B3998</strain>
    </source>
</reference>
<evidence type="ECO:0000313" key="2">
    <source>
        <dbReference type="EMBL" id="NEW07573.1"/>
    </source>
</evidence>
<keyword evidence="2" id="KW-0176">Collagen</keyword>
<sequence length="147" mass="15226">MPGFPGGGSPGGGFPGMPGFPSAPDFPGGGFPGMPGFPGSVPGTPGGGSPSAPFPGSPGGAQPPSSPPPSYTPQKPFTATGATAQFIDPGSIARCLFRFTYVWLRNGGQFWFFPVFVGPNSVAGFRWEGFRWRYFGIDVRLIDAFTC</sequence>
<gene>
    <name evidence="2" type="ORF">GK047_16320</name>
</gene>
<accession>A0A6G3ZZD5</accession>
<name>A0A6G3ZZD5_9BACL</name>
<evidence type="ECO:0000256" key="1">
    <source>
        <dbReference type="SAM" id="MobiDB-lite"/>
    </source>
</evidence>
<comment type="caution">
    <text evidence="2">The sequence shown here is derived from an EMBL/GenBank/DDBJ whole genome shotgun (WGS) entry which is preliminary data.</text>
</comment>
<feature type="compositionally biased region" description="Gly residues" evidence="1">
    <location>
        <begin position="1"/>
        <end position="16"/>
    </location>
</feature>